<comment type="caution">
    <text evidence="1">The sequence shown here is derived from an EMBL/GenBank/DDBJ whole genome shotgun (WGS) entry which is preliminary data.</text>
</comment>
<proteinExistence type="predicted"/>
<evidence type="ECO:0000313" key="1">
    <source>
        <dbReference type="EMBL" id="CDL41917.1"/>
    </source>
</evidence>
<organism evidence="1 2">
    <name type="scientific">Citrobacter freundii</name>
    <dbReference type="NCBI Taxonomy" id="546"/>
    <lineage>
        <taxon>Bacteria</taxon>
        <taxon>Pseudomonadati</taxon>
        <taxon>Pseudomonadota</taxon>
        <taxon>Gammaproteobacteria</taxon>
        <taxon>Enterobacterales</taxon>
        <taxon>Enterobacteriaceae</taxon>
        <taxon>Citrobacter</taxon>
        <taxon>Citrobacter freundii complex</taxon>
    </lineage>
</organism>
<dbReference type="AlphaFoldDB" id="A0A7G2IXM4"/>
<dbReference type="EMBL" id="CBWP010000091">
    <property type="protein sequence ID" value="CDL41917.1"/>
    <property type="molecule type" value="Genomic_DNA"/>
</dbReference>
<accession>A0A7G2IXM4</accession>
<sequence>MKLNMSHVGRCSLFRLSGLCQYGLLSFFGLVERCRERV</sequence>
<protein>
    <submittedName>
        <fullName evidence="1">Uncharacterized protein</fullName>
    </submittedName>
</protein>
<reference evidence="1 2" key="1">
    <citation type="submission" date="2013-10" db="EMBL/GenBank/DDBJ databases">
        <title>Antibiotic resistance diversity of beta-lactamase producers in the General Hospital Vienna.</title>
        <authorList>
            <person name="Barisic I."/>
            <person name="Mitteregger D."/>
            <person name="Hirschl A.M."/>
            <person name="Noehammer C."/>
            <person name="Wiesinger-Mayr H."/>
        </authorList>
    </citation>
    <scope>NUCLEOTIDE SEQUENCE [LARGE SCALE GENOMIC DNA]</scope>
    <source>
        <strain evidence="1 2">ISC11</strain>
    </source>
</reference>
<evidence type="ECO:0000313" key="2">
    <source>
        <dbReference type="Proteomes" id="UP000019194"/>
    </source>
</evidence>
<name>A0A7G2IXM4_CITFR</name>
<dbReference type="Proteomes" id="UP000019194">
    <property type="component" value="Unassembled WGS sequence"/>
</dbReference>